<protein>
    <submittedName>
        <fullName evidence="1">Uncharacterized protein</fullName>
    </submittedName>
</protein>
<sequence length="103" mass="11888">MLITYVSRIFCLIDDSPKSTQKEELVTIQVSLFSSFLESLWHVLLLTCSIIVQFSWRSARMQDSDCLSNKAHMFAHSLHINFEKGKVNLCTGISLINYDFVWP</sequence>
<dbReference type="InParanoid" id="A0A7J7CDL7"/>
<reference evidence="1 2" key="1">
    <citation type="journal article" date="2020" name="Nat. Commun.">
        <title>Genome of Tripterygium wilfordii and identification of cytochrome P450 involved in triptolide biosynthesis.</title>
        <authorList>
            <person name="Tu L."/>
            <person name="Su P."/>
            <person name="Zhang Z."/>
            <person name="Gao L."/>
            <person name="Wang J."/>
            <person name="Hu T."/>
            <person name="Zhou J."/>
            <person name="Zhang Y."/>
            <person name="Zhao Y."/>
            <person name="Liu Y."/>
            <person name="Song Y."/>
            <person name="Tong Y."/>
            <person name="Lu Y."/>
            <person name="Yang J."/>
            <person name="Xu C."/>
            <person name="Jia M."/>
            <person name="Peters R.J."/>
            <person name="Huang L."/>
            <person name="Gao W."/>
        </authorList>
    </citation>
    <scope>NUCLEOTIDE SEQUENCE [LARGE SCALE GENOMIC DNA]</scope>
    <source>
        <strain evidence="2">cv. XIE 37</strain>
        <tissue evidence="1">Leaf</tissue>
    </source>
</reference>
<gene>
    <name evidence="1" type="ORF">HS088_TW18G00956</name>
</gene>
<accession>A0A7J7CDL7</accession>
<evidence type="ECO:0000313" key="1">
    <source>
        <dbReference type="EMBL" id="KAF5732264.1"/>
    </source>
</evidence>
<dbReference type="Proteomes" id="UP000593562">
    <property type="component" value="Unassembled WGS sequence"/>
</dbReference>
<comment type="caution">
    <text evidence="1">The sequence shown here is derived from an EMBL/GenBank/DDBJ whole genome shotgun (WGS) entry which is preliminary data.</text>
</comment>
<evidence type="ECO:0000313" key="2">
    <source>
        <dbReference type="Proteomes" id="UP000593562"/>
    </source>
</evidence>
<keyword evidence="2" id="KW-1185">Reference proteome</keyword>
<dbReference type="EMBL" id="JAAARO010000018">
    <property type="protein sequence ID" value="KAF5732264.1"/>
    <property type="molecule type" value="Genomic_DNA"/>
</dbReference>
<name>A0A7J7CDL7_TRIWF</name>
<organism evidence="1 2">
    <name type="scientific">Tripterygium wilfordii</name>
    <name type="common">Thunder God vine</name>
    <dbReference type="NCBI Taxonomy" id="458696"/>
    <lineage>
        <taxon>Eukaryota</taxon>
        <taxon>Viridiplantae</taxon>
        <taxon>Streptophyta</taxon>
        <taxon>Embryophyta</taxon>
        <taxon>Tracheophyta</taxon>
        <taxon>Spermatophyta</taxon>
        <taxon>Magnoliopsida</taxon>
        <taxon>eudicotyledons</taxon>
        <taxon>Gunneridae</taxon>
        <taxon>Pentapetalae</taxon>
        <taxon>rosids</taxon>
        <taxon>fabids</taxon>
        <taxon>Celastrales</taxon>
        <taxon>Celastraceae</taxon>
        <taxon>Tripterygium</taxon>
    </lineage>
</organism>
<dbReference type="AlphaFoldDB" id="A0A7J7CDL7"/>
<proteinExistence type="predicted"/>